<keyword evidence="2" id="KW-1185">Reference proteome</keyword>
<reference evidence="1" key="1">
    <citation type="submission" date="2024-12" db="EMBL/GenBank/DDBJ databases">
        <authorList>
            <person name="Wu N."/>
        </authorList>
    </citation>
    <scope>NUCLEOTIDE SEQUENCE</scope>
    <source>
        <strain evidence="1">P15</strain>
    </source>
</reference>
<evidence type="ECO:0000313" key="2">
    <source>
        <dbReference type="Proteomes" id="UP001631969"/>
    </source>
</evidence>
<evidence type="ECO:0000313" key="1">
    <source>
        <dbReference type="EMBL" id="MFM9330497.1"/>
    </source>
</evidence>
<proteinExistence type="predicted"/>
<gene>
    <name evidence="1" type="ORF">ACI1P1_19530</name>
</gene>
<dbReference type="EMBL" id="JBJURJ010000013">
    <property type="protein sequence ID" value="MFM9330497.1"/>
    <property type="molecule type" value="Genomic_DNA"/>
</dbReference>
<protein>
    <submittedName>
        <fullName evidence="1">YtxH domain-containing protein</fullName>
    </submittedName>
</protein>
<name>A0ACC7P591_9BACL</name>
<comment type="caution">
    <text evidence="1">The sequence shown here is derived from an EMBL/GenBank/DDBJ whole genome shotgun (WGS) entry which is preliminary data.</text>
</comment>
<sequence>MAENNSGKNFLIGAVVGGVLGAITALVLAPKPGKELREDISQQVDKISGKTVELAGIVSDKTTELAKVVGAQSVELAGKARDVATVIADAVTEVVADEVRAWKESHAALPETAPAAEEGDKAEEEARLVSVSAEVK</sequence>
<accession>A0ACC7P591</accession>
<organism evidence="1 2">
    <name type="scientific">Paenibacillus mesotrionivorans</name>
    <dbReference type="NCBI Taxonomy" id="3160968"/>
    <lineage>
        <taxon>Bacteria</taxon>
        <taxon>Bacillati</taxon>
        <taxon>Bacillota</taxon>
        <taxon>Bacilli</taxon>
        <taxon>Bacillales</taxon>
        <taxon>Paenibacillaceae</taxon>
        <taxon>Paenibacillus</taxon>
    </lineage>
</organism>
<dbReference type="Proteomes" id="UP001631969">
    <property type="component" value="Unassembled WGS sequence"/>
</dbReference>